<evidence type="ECO:0000256" key="4">
    <source>
        <dbReference type="ARBA" id="ARBA00022692"/>
    </source>
</evidence>
<keyword evidence="8" id="KW-0472">Membrane</keyword>
<proteinExistence type="inferred from homology"/>
<dbReference type="PANTHER" id="PTHR32285:SF64">
    <property type="entry name" value="OS06G0273700 PROTEIN"/>
    <property type="match status" value="1"/>
</dbReference>
<dbReference type="EMBL" id="CP144750">
    <property type="protein sequence ID" value="WVZ81594.1"/>
    <property type="molecule type" value="Genomic_DNA"/>
</dbReference>
<evidence type="ECO:0000259" key="10">
    <source>
        <dbReference type="Pfam" id="PF14416"/>
    </source>
</evidence>
<evidence type="ECO:0000259" key="9">
    <source>
        <dbReference type="Pfam" id="PF13839"/>
    </source>
</evidence>
<evidence type="ECO:0000313" key="11">
    <source>
        <dbReference type="EMBL" id="WVZ81594.1"/>
    </source>
</evidence>
<evidence type="ECO:0008006" key="13">
    <source>
        <dbReference type="Google" id="ProtNLM"/>
    </source>
</evidence>
<keyword evidence="3" id="KW-0808">Transferase</keyword>
<accession>A0AAQ3TZX5</accession>
<evidence type="ECO:0000256" key="1">
    <source>
        <dbReference type="ARBA" id="ARBA00004323"/>
    </source>
</evidence>
<protein>
    <recommendedName>
        <fullName evidence="13">Trichome birefringence-like N-terminal domain-containing protein</fullName>
    </recommendedName>
</protein>
<evidence type="ECO:0000313" key="12">
    <source>
        <dbReference type="Proteomes" id="UP001341281"/>
    </source>
</evidence>
<evidence type="ECO:0000256" key="6">
    <source>
        <dbReference type="ARBA" id="ARBA00022989"/>
    </source>
</evidence>
<evidence type="ECO:0000256" key="5">
    <source>
        <dbReference type="ARBA" id="ARBA00022968"/>
    </source>
</evidence>
<dbReference type="InterPro" id="IPR025846">
    <property type="entry name" value="TBL_N"/>
</dbReference>
<sequence length="430" mass="47499">MKTPPMIPSIHDLLVRARRTRHAAPKIKSIVALLVLAAAALLSVVFLGPFQWSPASSSLFSGAGTGAACDLTRGQWVRDPGSRPHYTNATCAFIEGYQNCMKHGKPSMEFLRWRWRPDDGCGDDLGRFDAARFFSLVRGRSILFVGDSLASSHVRSLVCTLSQVESPARSSSEGFEHWRFPAHRFVVAFFWTPFQVRWRLTRGPPAAVGPDRQGEVFAGPTDLHLDEPDERWMPAAKDHDYVVLSASHWFARPAVYYSGGRVVGCHGCGGGAPNATAALLKPEHAQRAAFRTVLRAMAGMEGFKGTAILRTVAPTHYENGGWFDGGECTATEPVGVDEDLTEMAEPEAGFYRAQVEEFAAAEEAARRNGVRMRLMDVTKMMQRRPDGHPDRYGHGPGEHDGFDIDCLHWCLPGPIDVWNELLLQILADDR</sequence>
<reference evidence="11 12" key="1">
    <citation type="submission" date="2024-02" db="EMBL/GenBank/DDBJ databases">
        <title>High-quality chromosome-scale genome assembly of Pensacola bahiagrass (Paspalum notatum Flugge var. saurae).</title>
        <authorList>
            <person name="Vega J.M."/>
            <person name="Podio M."/>
            <person name="Orjuela J."/>
            <person name="Siena L.A."/>
            <person name="Pessino S.C."/>
            <person name="Combes M.C."/>
            <person name="Mariac C."/>
            <person name="Albertini E."/>
            <person name="Pupilli F."/>
            <person name="Ortiz J.P.A."/>
            <person name="Leblanc O."/>
        </authorList>
    </citation>
    <scope>NUCLEOTIDE SEQUENCE [LARGE SCALE GENOMIC DNA]</scope>
    <source>
        <strain evidence="11">R1</strain>
        <tissue evidence="11">Leaf</tissue>
    </source>
</reference>
<keyword evidence="5" id="KW-0735">Signal-anchor</keyword>
<keyword evidence="12" id="KW-1185">Reference proteome</keyword>
<name>A0AAQ3TZX5_PASNO</name>
<dbReference type="InterPro" id="IPR026057">
    <property type="entry name" value="TBL_C"/>
</dbReference>
<keyword evidence="4" id="KW-0812">Transmembrane</keyword>
<keyword evidence="7" id="KW-0333">Golgi apparatus</keyword>
<dbReference type="Pfam" id="PF13839">
    <property type="entry name" value="PC-Esterase"/>
    <property type="match status" value="1"/>
</dbReference>
<evidence type="ECO:0000256" key="2">
    <source>
        <dbReference type="ARBA" id="ARBA00007727"/>
    </source>
</evidence>
<comment type="subcellular location">
    <subcellularLocation>
        <location evidence="1">Golgi apparatus membrane</location>
        <topology evidence="1">Single-pass type II membrane protein</topology>
    </subcellularLocation>
</comment>
<keyword evidence="6" id="KW-1133">Transmembrane helix</keyword>
<dbReference type="InterPro" id="IPR029962">
    <property type="entry name" value="TBL"/>
</dbReference>
<dbReference type="Proteomes" id="UP001341281">
    <property type="component" value="Chromosome 06"/>
</dbReference>
<comment type="similarity">
    <text evidence="2">Belongs to the PC-esterase family. TBL subfamily.</text>
</comment>
<dbReference type="GO" id="GO:0000139">
    <property type="term" value="C:Golgi membrane"/>
    <property type="evidence" value="ECO:0007669"/>
    <property type="project" value="UniProtKB-SubCell"/>
</dbReference>
<feature type="domain" description="Trichome birefringence-like N-terminal" evidence="10">
    <location>
        <begin position="68"/>
        <end position="119"/>
    </location>
</feature>
<dbReference type="PANTHER" id="PTHR32285">
    <property type="entry name" value="PROTEIN TRICHOME BIREFRINGENCE-LIKE 9-RELATED"/>
    <property type="match status" value="1"/>
</dbReference>
<dbReference type="GO" id="GO:1990538">
    <property type="term" value="F:xylan O-acetyltransferase activity"/>
    <property type="evidence" value="ECO:0007669"/>
    <property type="project" value="UniProtKB-ARBA"/>
</dbReference>
<gene>
    <name evidence="11" type="ORF">U9M48_028949</name>
</gene>
<evidence type="ECO:0000256" key="8">
    <source>
        <dbReference type="ARBA" id="ARBA00023136"/>
    </source>
</evidence>
<evidence type="ECO:0000256" key="3">
    <source>
        <dbReference type="ARBA" id="ARBA00022679"/>
    </source>
</evidence>
<dbReference type="AlphaFoldDB" id="A0AAQ3TZX5"/>
<evidence type="ECO:0000256" key="7">
    <source>
        <dbReference type="ARBA" id="ARBA00023034"/>
    </source>
</evidence>
<dbReference type="Pfam" id="PF14416">
    <property type="entry name" value="PMR5N"/>
    <property type="match status" value="1"/>
</dbReference>
<organism evidence="11 12">
    <name type="scientific">Paspalum notatum var. saurae</name>
    <dbReference type="NCBI Taxonomy" id="547442"/>
    <lineage>
        <taxon>Eukaryota</taxon>
        <taxon>Viridiplantae</taxon>
        <taxon>Streptophyta</taxon>
        <taxon>Embryophyta</taxon>
        <taxon>Tracheophyta</taxon>
        <taxon>Spermatophyta</taxon>
        <taxon>Magnoliopsida</taxon>
        <taxon>Liliopsida</taxon>
        <taxon>Poales</taxon>
        <taxon>Poaceae</taxon>
        <taxon>PACMAD clade</taxon>
        <taxon>Panicoideae</taxon>
        <taxon>Andropogonodae</taxon>
        <taxon>Paspaleae</taxon>
        <taxon>Paspalinae</taxon>
        <taxon>Paspalum</taxon>
    </lineage>
</organism>
<feature type="domain" description="Trichome birefringence-like C-terminal" evidence="9">
    <location>
        <begin position="125"/>
        <end position="424"/>
    </location>
</feature>